<keyword evidence="3" id="KW-1185">Reference proteome</keyword>
<evidence type="ECO:0000259" key="1">
    <source>
        <dbReference type="Pfam" id="PF13847"/>
    </source>
</evidence>
<gene>
    <name evidence="2" type="ORF">L2764_15205</name>
</gene>
<dbReference type="PANTHER" id="PTHR43861">
    <property type="entry name" value="TRANS-ACONITATE 2-METHYLTRANSFERASE-RELATED"/>
    <property type="match status" value="1"/>
</dbReference>
<dbReference type="GO" id="GO:0032259">
    <property type="term" value="P:methylation"/>
    <property type="evidence" value="ECO:0007669"/>
    <property type="project" value="UniProtKB-KW"/>
</dbReference>
<comment type="caution">
    <text evidence="2">The sequence shown here is derived from an EMBL/GenBank/DDBJ whole genome shotgun (WGS) entry which is preliminary data.</text>
</comment>
<protein>
    <submittedName>
        <fullName evidence="2">Class I SAM-dependent methyltransferase</fullName>
    </submittedName>
</protein>
<dbReference type="Gene3D" id="3.40.50.150">
    <property type="entry name" value="Vaccinia Virus protein VP39"/>
    <property type="match status" value="1"/>
</dbReference>
<dbReference type="CDD" id="cd02440">
    <property type="entry name" value="AdoMet_MTases"/>
    <property type="match status" value="1"/>
</dbReference>
<dbReference type="InterPro" id="IPR025714">
    <property type="entry name" value="Methyltranfer_dom"/>
</dbReference>
<keyword evidence="2" id="KW-0808">Transferase</keyword>
<dbReference type="GO" id="GO:0008168">
    <property type="term" value="F:methyltransferase activity"/>
    <property type="evidence" value="ECO:0007669"/>
    <property type="project" value="UniProtKB-KW"/>
</dbReference>
<accession>A0ABT0LDL1</accession>
<dbReference type="EMBL" id="JAKIKS010000061">
    <property type="protein sequence ID" value="MCL1125783.1"/>
    <property type="molecule type" value="Genomic_DNA"/>
</dbReference>
<feature type="domain" description="Methyltransferase" evidence="1">
    <location>
        <begin position="44"/>
        <end position="150"/>
    </location>
</feature>
<dbReference type="Pfam" id="PF13847">
    <property type="entry name" value="Methyltransf_31"/>
    <property type="match status" value="1"/>
</dbReference>
<name>A0ABT0LDL1_9GAMM</name>
<dbReference type="InterPro" id="IPR029063">
    <property type="entry name" value="SAM-dependent_MTases_sf"/>
</dbReference>
<sequence>MTFKMNSPQGKCILAMVREGDFAHPGEELAIIDAVMGLPKEKINNVLDLGCGRGGTANWFHSNDWGKLVGVDIDEVSIQYAKRQYPDVLFYSLDVLSLTDIGRDNFDLIYLFNVFYSLSDQQQSLKMIRQQCQRGAHLLICDYTLKKEQLLPKSLGSEIGQPIALDTISSWLAQSHWQLIRLEDWTGNYIKAYIHFIAKLASKREAIISLFDEAWYQYTLTWYQTLLMALEAGQIGGGKFIIRAV</sequence>
<proteinExistence type="predicted"/>
<keyword evidence="2" id="KW-0489">Methyltransferase</keyword>
<organism evidence="2 3">
    <name type="scientific">Shewanella surugensis</name>
    <dbReference type="NCBI Taxonomy" id="212020"/>
    <lineage>
        <taxon>Bacteria</taxon>
        <taxon>Pseudomonadati</taxon>
        <taxon>Pseudomonadota</taxon>
        <taxon>Gammaproteobacteria</taxon>
        <taxon>Alteromonadales</taxon>
        <taxon>Shewanellaceae</taxon>
        <taxon>Shewanella</taxon>
    </lineage>
</organism>
<dbReference type="RefSeq" id="WP_248941116.1">
    <property type="nucleotide sequence ID" value="NZ_JAKIKS010000061.1"/>
</dbReference>
<evidence type="ECO:0000313" key="3">
    <source>
        <dbReference type="Proteomes" id="UP001203423"/>
    </source>
</evidence>
<dbReference type="Proteomes" id="UP001203423">
    <property type="component" value="Unassembled WGS sequence"/>
</dbReference>
<dbReference type="SUPFAM" id="SSF53335">
    <property type="entry name" value="S-adenosyl-L-methionine-dependent methyltransferases"/>
    <property type="match status" value="1"/>
</dbReference>
<evidence type="ECO:0000313" key="2">
    <source>
        <dbReference type="EMBL" id="MCL1125783.1"/>
    </source>
</evidence>
<reference evidence="2 3" key="1">
    <citation type="submission" date="2022-01" db="EMBL/GenBank/DDBJ databases">
        <title>Whole genome-based taxonomy of the Shewanellaceae.</title>
        <authorList>
            <person name="Martin-Rodriguez A.J."/>
        </authorList>
    </citation>
    <scope>NUCLEOTIDE SEQUENCE [LARGE SCALE GENOMIC DNA]</scope>
    <source>
        <strain evidence="2 3">DSM 17177</strain>
    </source>
</reference>